<name>A0A1Y2IY72_TRAC3</name>
<dbReference type="AlphaFoldDB" id="A0A1Y2IY72"/>
<dbReference type="Proteomes" id="UP000193067">
    <property type="component" value="Unassembled WGS sequence"/>
</dbReference>
<dbReference type="EMBL" id="KZ084091">
    <property type="protein sequence ID" value="OSD06109.1"/>
    <property type="molecule type" value="Genomic_DNA"/>
</dbReference>
<feature type="compositionally biased region" description="Basic and acidic residues" evidence="1">
    <location>
        <begin position="376"/>
        <end position="394"/>
    </location>
</feature>
<sequence length="463" mass="50829">MNITAASRTAAAQSVSQVLFVAVEALEEGTLTGCCPVGRMLELIQAGLRLVLIGAASVVLALVGILLSIIAAVRRAYERWRGIDNSLEVVLVHDLPSPPLSTRDRDSLHPSRRERSQHHPKPAATSRSAKSPFSDNAGPSTPLRASPEPLLPEEESASTSTGPSQVRHRRQGRRPRTTTPMYDLPLPSIDTAMESVADASLPSPVRPPLGVLSSASGEDAVRALSSPGPLLGDSSTEPSVESMPAEGSTRLERSPSPSRRVFQRLKDHHTQFQRCLSRVHSMPNAKSSKPVRRTDPYQAPYYFPTPLSPDADTYVQELRAERKGARTTSDPTTFRQYWEPIVLPSPRSSPKNKVQPLPPVEPEADNVTSETTEDPAEVKADGEHEVEGGSEKRPQPVHHRWSWHLPLRPHASRRMQSSDSTQQEAPTLEKRNSSMFLFGHNRRRHGTASEDFQAKRTPVSQPA</sequence>
<keyword evidence="4" id="KW-1185">Reference proteome</keyword>
<feature type="compositionally biased region" description="Polar residues" evidence="1">
    <location>
        <begin position="125"/>
        <end position="139"/>
    </location>
</feature>
<feature type="compositionally biased region" description="Basic residues" evidence="1">
    <location>
        <begin position="166"/>
        <end position="176"/>
    </location>
</feature>
<keyword evidence="2" id="KW-1133">Transmembrane helix</keyword>
<feature type="region of interest" description="Disordered" evidence="1">
    <location>
        <begin position="199"/>
        <end position="259"/>
    </location>
</feature>
<feature type="region of interest" description="Disordered" evidence="1">
    <location>
        <begin position="341"/>
        <end position="463"/>
    </location>
</feature>
<accession>A0A1Y2IY72</accession>
<dbReference type="OrthoDB" id="2804517at2759"/>
<keyword evidence="2" id="KW-0472">Membrane</keyword>
<feature type="compositionally biased region" description="Basic and acidic residues" evidence="1">
    <location>
        <begin position="102"/>
        <end position="114"/>
    </location>
</feature>
<feature type="compositionally biased region" description="Low complexity" evidence="1">
    <location>
        <begin position="224"/>
        <end position="235"/>
    </location>
</feature>
<feature type="transmembrane region" description="Helical" evidence="2">
    <location>
        <begin position="50"/>
        <end position="73"/>
    </location>
</feature>
<feature type="compositionally biased region" description="Polar residues" evidence="1">
    <location>
        <begin position="414"/>
        <end position="425"/>
    </location>
</feature>
<evidence type="ECO:0000313" key="3">
    <source>
        <dbReference type="EMBL" id="OSD06109.1"/>
    </source>
</evidence>
<protein>
    <submittedName>
        <fullName evidence="3">Uncharacterized protein</fullName>
    </submittedName>
</protein>
<feature type="region of interest" description="Disordered" evidence="1">
    <location>
        <begin position="276"/>
        <end position="310"/>
    </location>
</feature>
<feature type="region of interest" description="Disordered" evidence="1">
    <location>
        <begin position="95"/>
        <end position="186"/>
    </location>
</feature>
<proteinExistence type="predicted"/>
<evidence type="ECO:0000256" key="1">
    <source>
        <dbReference type="SAM" id="MobiDB-lite"/>
    </source>
</evidence>
<evidence type="ECO:0000313" key="4">
    <source>
        <dbReference type="Proteomes" id="UP000193067"/>
    </source>
</evidence>
<keyword evidence="2" id="KW-0812">Transmembrane</keyword>
<evidence type="ECO:0000256" key="2">
    <source>
        <dbReference type="SAM" id="Phobius"/>
    </source>
</evidence>
<gene>
    <name evidence="3" type="ORF">PYCCODRAFT_1464785</name>
</gene>
<reference evidence="3 4" key="1">
    <citation type="journal article" date="2015" name="Biotechnol. Biofuels">
        <title>Enhanced degradation of softwood versus hardwood by the white-rot fungus Pycnoporus coccineus.</title>
        <authorList>
            <person name="Couturier M."/>
            <person name="Navarro D."/>
            <person name="Chevret D."/>
            <person name="Henrissat B."/>
            <person name="Piumi F."/>
            <person name="Ruiz-Duenas F.J."/>
            <person name="Martinez A.T."/>
            <person name="Grigoriev I.V."/>
            <person name="Riley R."/>
            <person name="Lipzen A."/>
            <person name="Berrin J.G."/>
            <person name="Master E.R."/>
            <person name="Rosso M.N."/>
        </authorList>
    </citation>
    <scope>NUCLEOTIDE SEQUENCE [LARGE SCALE GENOMIC DNA]</scope>
    <source>
        <strain evidence="3 4">BRFM310</strain>
    </source>
</reference>
<organism evidence="3 4">
    <name type="scientific">Trametes coccinea (strain BRFM310)</name>
    <name type="common">Pycnoporus coccineus</name>
    <dbReference type="NCBI Taxonomy" id="1353009"/>
    <lineage>
        <taxon>Eukaryota</taxon>
        <taxon>Fungi</taxon>
        <taxon>Dikarya</taxon>
        <taxon>Basidiomycota</taxon>
        <taxon>Agaricomycotina</taxon>
        <taxon>Agaricomycetes</taxon>
        <taxon>Polyporales</taxon>
        <taxon>Polyporaceae</taxon>
        <taxon>Trametes</taxon>
    </lineage>
</organism>